<dbReference type="GO" id="GO:0016811">
    <property type="term" value="F:hydrolase activity, acting on carbon-nitrogen (but not peptide) bonds, in linear amides"/>
    <property type="evidence" value="ECO:0007669"/>
    <property type="project" value="InterPro"/>
</dbReference>
<dbReference type="EMBL" id="FNUY01000001">
    <property type="protein sequence ID" value="SEF54755.1"/>
    <property type="molecule type" value="Genomic_DNA"/>
</dbReference>
<keyword evidence="3" id="KW-0378">Hydrolase</keyword>
<dbReference type="PANTHER" id="PTHR37326:SF1">
    <property type="entry name" value="BLL3975 PROTEIN"/>
    <property type="match status" value="1"/>
</dbReference>
<evidence type="ECO:0000256" key="1">
    <source>
        <dbReference type="ARBA" id="ARBA00001947"/>
    </source>
</evidence>
<dbReference type="SUPFAM" id="SSF53187">
    <property type="entry name" value="Zn-dependent exopeptidases"/>
    <property type="match status" value="1"/>
</dbReference>
<dbReference type="GO" id="GO:0016788">
    <property type="term" value="F:hydrolase activity, acting on ester bonds"/>
    <property type="evidence" value="ECO:0007669"/>
    <property type="project" value="InterPro"/>
</dbReference>
<keyword evidence="2" id="KW-0479">Metal-binding</keyword>
<accession>A0A1H5SW80</accession>
<evidence type="ECO:0000256" key="3">
    <source>
        <dbReference type="ARBA" id="ARBA00022801"/>
    </source>
</evidence>
<evidence type="ECO:0000259" key="5">
    <source>
        <dbReference type="Pfam" id="PF24827"/>
    </source>
</evidence>
<evidence type="ECO:0000256" key="2">
    <source>
        <dbReference type="ARBA" id="ARBA00022723"/>
    </source>
</evidence>
<protein>
    <recommendedName>
        <fullName evidence="5">Succinylglutamate desuccinylase/Aspartoacylase catalytic domain-containing protein</fullName>
    </recommendedName>
</protein>
<dbReference type="InterPro" id="IPR053138">
    <property type="entry name" value="N-alpha-Ac-DABA_deacetylase"/>
</dbReference>
<organism evidence="6 7">
    <name type="scientific">Bosea lathyri</name>
    <dbReference type="NCBI Taxonomy" id="1036778"/>
    <lineage>
        <taxon>Bacteria</taxon>
        <taxon>Pseudomonadati</taxon>
        <taxon>Pseudomonadota</taxon>
        <taxon>Alphaproteobacteria</taxon>
        <taxon>Hyphomicrobiales</taxon>
        <taxon>Boseaceae</taxon>
        <taxon>Bosea</taxon>
    </lineage>
</organism>
<reference evidence="6 7" key="1">
    <citation type="submission" date="2016-10" db="EMBL/GenBank/DDBJ databases">
        <authorList>
            <person name="de Groot N.N."/>
        </authorList>
    </citation>
    <scope>NUCLEOTIDE SEQUENCE [LARGE SCALE GENOMIC DNA]</scope>
    <source>
        <strain evidence="6 7">DSM 26656</strain>
    </source>
</reference>
<dbReference type="InterPro" id="IPR055438">
    <property type="entry name" value="AstE_AspA_cat"/>
</dbReference>
<dbReference type="AlphaFoldDB" id="A0A1H5SW80"/>
<dbReference type="Pfam" id="PF24827">
    <property type="entry name" value="AstE_AspA_cat"/>
    <property type="match status" value="1"/>
</dbReference>
<feature type="domain" description="Succinylglutamate desuccinylase/Aspartoacylase catalytic" evidence="5">
    <location>
        <begin position="40"/>
        <end position="223"/>
    </location>
</feature>
<keyword evidence="7" id="KW-1185">Reference proteome</keyword>
<keyword evidence="4" id="KW-0862">Zinc</keyword>
<dbReference type="Proteomes" id="UP000236743">
    <property type="component" value="Unassembled WGS sequence"/>
</dbReference>
<dbReference type="GO" id="GO:0046872">
    <property type="term" value="F:metal ion binding"/>
    <property type="evidence" value="ECO:0007669"/>
    <property type="project" value="UniProtKB-KW"/>
</dbReference>
<sequence length="322" mass="34051">MLTDFDPSRAGKTFYDLSPITGALDGLSADYVCCINNGTGPSVLLCGGIHGDEYEAQIVLRRLAERLEPADVTGRVIIMPSINFPASQKGKRLSPFDGQNMNRFFPGKAEGTPTERLCAFMTGTLFPAVDLLIDVHAGGSDVSVVPMVFGFTTPKSVVDDAGLKRLMEAWGYRFVQHVDGIDETACGAAKLADLASIEVEGGGGRMKSAELTIMEDGLLRALAAYGAIKPKLEPVPFSGVHFTAGPEGQYLAPEAGLVEHLVSLGDEVTAGQRVALLHPAAGERSAPKVIASPMPGYVLRQTEHAFVSPKQLIGNIGTPLEG</sequence>
<evidence type="ECO:0000256" key="4">
    <source>
        <dbReference type="ARBA" id="ARBA00022833"/>
    </source>
</evidence>
<evidence type="ECO:0000313" key="6">
    <source>
        <dbReference type="EMBL" id="SEF54755.1"/>
    </source>
</evidence>
<evidence type="ECO:0000313" key="7">
    <source>
        <dbReference type="Proteomes" id="UP000236743"/>
    </source>
</evidence>
<dbReference type="RefSeq" id="WP_103870803.1">
    <property type="nucleotide sequence ID" value="NZ_FNUY01000001.1"/>
</dbReference>
<dbReference type="PIRSF" id="PIRSF039012">
    <property type="entry name" value="ASP"/>
    <property type="match status" value="1"/>
</dbReference>
<dbReference type="CDD" id="cd06252">
    <property type="entry name" value="M14_ASTE_ASPA-like"/>
    <property type="match status" value="1"/>
</dbReference>
<proteinExistence type="predicted"/>
<dbReference type="OrthoDB" id="9782876at2"/>
<gene>
    <name evidence="6" type="ORF">SAMN04488115_101431</name>
</gene>
<name>A0A1H5SW80_9HYPH</name>
<dbReference type="Gene3D" id="3.40.630.10">
    <property type="entry name" value="Zn peptidases"/>
    <property type="match status" value="1"/>
</dbReference>
<dbReference type="InterPro" id="IPR043795">
    <property type="entry name" value="N-alpha-Ac-DABA-like"/>
</dbReference>
<comment type="cofactor">
    <cofactor evidence="1">
        <name>Zn(2+)</name>
        <dbReference type="ChEBI" id="CHEBI:29105"/>
    </cofactor>
</comment>
<dbReference type="PANTHER" id="PTHR37326">
    <property type="entry name" value="BLL3975 PROTEIN"/>
    <property type="match status" value="1"/>
</dbReference>